<dbReference type="SUPFAM" id="SSF52540">
    <property type="entry name" value="P-loop containing nucleoside triphosphate hydrolases"/>
    <property type="match status" value="1"/>
</dbReference>
<keyword evidence="3" id="KW-1185">Reference proteome</keyword>
<proteinExistence type="predicted"/>
<evidence type="ECO:0000313" key="3">
    <source>
        <dbReference type="Proteomes" id="UP000179467"/>
    </source>
</evidence>
<protein>
    <recommendedName>
        <fullName evidence="1">NadR/Ttd14 AAA domain-containing protein</fullName>
    </recommendedName>
</protein>
<dbReference type="RefSeq" id="WP_070934037.1">
    <property type="nucleotide sequence ID" value="NZ_MIPT01000001.1"/>
</dbReference>
<feature type="domain" description="NadR/Ttd14 AAA" evidence="1">
    <location>
        <begin position="7"/>
        <end position="169"/>
    </location>
</feature>
<dbReference type="AlphaFoldDB" id="A0A1S1HH01"/>
<comment type="caution">
    <text evidence="2">The sequence shown here is derived from an EMBL/GenBank/DDBJ whole genome shotgun (WGS) entry which is preliminary data.</text>
</comment>
<organism evidence="2 3">
    <name type="scientific">Edaphosphingomonas haloaromaticamans</name>
    <dbReference type="NCBI Taxonomy" id="653954"/>
    <lineage>
        <taxon>Bacteria</taxon>
        <taxon>Pseudomonadati</taxon>
        <taxon>Pseudomonadota</taxon>
        <taxon>Alphaproteobacteria</taxon>
        <taxon>Sphingomonadales</taxon>
        <taxon>Rhizorhabdaceae</taxon>
        <taxon>Edaphosphingomonas</taxon>
    </lineage>
</organism>
<dbReference type="InterPro" id="IPR027417">
    <property type="entry name" value="P-loop_NTPase"/>
</dbReference>
<accession>A0A1S1HH01</accession>
<dbReference type="Proteomes" id="UP000179467">
    <property type="component" value="Unassembled WGS sequence"/>
</dbReference>
<name>A0A1S1HH01_9SPHN</name>
<dbReference type="Pfam" id="PF13521">
    <property type="entry name" value="AAA_28"/>
    <property type="match status" value="1"/>
</dbReference>
<sequence>MTDHLHIITGGPGSGKSSLVAALAAEGFAHMPEAGRAIIQDQQAIGGHALPWDDRAAFAELMLGWELRSHREARAMAGPVIFDRGVPDVIGYLRLCDLPVPDHVRRAGELFRYNPTVFIAPYWAEIFTQDAERRQEPAEAEATCHAMRQVYAELGYDLIELPRGPLAMRVDFVRRHVG</sequence>
<dbReference type="OrthoDB" id="5638848at2"/>
<gene>
    <name evidence="2" type="ORF">BHE75_02511</name>
</gene>
<dbReference type="InterPro" id="IPR038727">
    <property type="entry name" value="NadR/Ttd14_AAA_dom"/>
</dbReference>
<dbReference type="EMBL" id="MIPT01000001">
    <property type="protein sequence ID" value="OHT20513.1"/>
    <property type="molecule type" value="Genomic_DNA"/>
</dbReference>
<reference evidence="2 3" key="1">
    <citation type="submission" date="2016-09" db="EMBL/GenBank/DDBJ databases">
        <title>Metabolic pathway, cell adaptation mechanisms and a novel monoxygenase revealed through proteogenomic-transcription analysis of a Sphingomonas haloaromaticamans strain degrading the fungicide ortho-phenylphenol.</title>
        <authorList>
            <person name="Perruchon C."/>
            <person name="Papadopoulou E.S."/>
            <person name="Rousidou C."/>
            <person name="Vasileiadis S."/>
            <person name="Tanou G."/>
            <person name="Amoutzias G."/>
            <person name="Molassiotis A."/>
            <person name="Karpouzas D.G."/>
        </authorList>
    </citation>
    <scope>NUCLEOTIDE SEQUENCE [LARGE SCALE GENOMIC DNA]</scope>
    <source>
        <strain evidence="2 3">P3</strain>
    </source>
</reference>
<evidence type="ECO:0000313" key="2">
    <source>
        <dbReference type="EMBL" id="OHT20513.1"/>
    </source>
</evidence>
<evidence type="ECO:0000259" key="1">
    <source>
        <dbReference type="Pfam" id="PF13521"/>
    </source>
</evidence>
<dbReference type="Gene3D" id="3.40.50.300">
    <property type="entry name" value="P-loop containing nucleotide triphosphate hydrolases"/>
    <property type="match status" value="1"/>
</dbReference>